<evidence type="ECO:0000256" key="2">
    <source>
        <dbReference type="ARBA" id="ARBA00006275"/>
    </source>
</evidence>
<keyword evidence="3" id="KW-0732">Signal</keyword>
<organism evidence="8 9">
    <name type="scientific">Carboxylicivirga mesophila</name>
    <dbReference type="NCBI Taxonomy" id="1166478"/>
    <lineage>
        <taxon>Bacteria</taxon>
        <taxon>Pseudomonadati</taxon>
        <taxon>Bacteroidota</taxon>
        <taxon>Bacteroidia</taxon>
        <taxon>Marinilabiliales</taxon>
        <taxon>Marinilabiliaceae</taxon>
        <taxon>Carboxylicivirga</taxon>
    </lineage>
</organism>
<dbReference type="Pfam" id="PF07980">
    <property type="entry name" value="SusD_RagB"/>
    <property type="match status" value="1"/>
</dbReference>
<dbReference type="Proteomes" id="UP000721861">
    <property type="component" value="Unassembled WGS sequence"/>
</dbReference>
<comment type="subcellular location">
    <subcellularLocation>
        <location evidence="1">Cell outer membrane</location>
    </subcellularLocation>
</comment>
<comment type="similarity">
    <text evidence="2">Belongs to the SusD family.</text>
</comment>
<feature type="domain" description="RagB/SusD" evidence="6">
    <location>
        <begin position="291"/>
        <end position="549"/>
    </location>
</feature>
<dbReference type="SUPFAM" id="SSF48452">
    <property type="entry name" value="TPR-like"/>
    <property type="match status" value="1"/>
</dbReference>
<dbReference type="Pfam" id="PF14322">
    <property type="entry name" value="SusD-like_3"/>
    <property type="match status" value="1"/>
</dbReference>
<evidence type="ECO:0000256" key="4">
    <source>
        <dbReference type="ARBA" id="ARBA00023136"/>
    </source>
</evidence>
<gene>
    <name evidence="8" type="ORF">KEM09_11095</name>
</gene>
<accession>A0ABS5KAG1</accession>
<keyword evidence="4" id="KW-0472">Membrane</keyword>
<dbReference type="RefSeq" id="WP_212228317.1">
    <property type="nucleotide sequence ID" value="NZ_JAGUCN010000011.1"/>
</dbReference>
<keyword evidence="5" id="KW-0998">Cell outer membrane</keyword>
<keyword evidence="9" id="KW-1185">Reference proteome</keyword>
<reference evidence="8 9" key="1">
    <citation type="journal article" date="2014" name="Int. J. Syst. Evol. Microbiol.">
        <title>Carboxylicivirga gen. nov. in the family Marinilabiliaceae with two novel species, Carboxylicivirga mesophila sp. nov. and Carboxylicivirga taeanensis sp. nov., and reclassification of Cytophaga fermentans as Saccharicrinis fermentans gen. nov., comb. nov.</title>
        <authorList>
            <person name="Yang S.H."/>
            <person name="Seo H.S."/>
            <person name="Woo J.H."/>
            <person name="Oh H.M."/>
            <person name="Jang H."/>
            <person name="Lee J.H."/>
            <person name="Kim S.J."/>
            <person name="Kwon K.K."/>
        </authorList>
    </citation>
    <scope>NUCLEOTIDE SEQUENCE [LARGE SCALE GENOMIC DNA]</scope>
    <source>
        <strain evidence="8 9">JCM 18290</strain>
    </source>
</reference>
<evidence type="ECO:0000313" key="9">
    <source>
        <dbReference type="Proteomes" id="UP000721861"/>
    </source>
</evidence>
<evidence type="ECO:0000256" key="1">
    <source>
        <dbReference type="ARBA" id="ARBA00004442"/>
    </source>
</evidence>
<evidence type="ECO:0000256" key="5">
    <source>
        <dbReference type="ARBA" id="ARBA00023237"/>
    </source>
</evidence>
<evidence type="ECO:0000313" key="8">
    <source>
        <dbReference type="EMBL" id="MBS2211954.1"/>
    </source>
</evidence>
<protein>
    <submittedName>
        <fullName evidence="8">RagB/SusD family nutrient uptake outer membrane protein</fullName>
    </submittedName>
</protein>
<dbReference type="PROSITE" id="PS51257">
    <property type="entry name" value="PROKAR_LIPOPROTEIN"/>
    <property type="match status" value="1"/>
</dbReference>
<feature type="domain" description="SusD-like N-terminal" evidence="7">
    <location>
        <begin position="36"/>
        <end position="223"/>
    </location>
</feature>
<name>A0ABS5KAG1_9BACT</name>
<sequence length="551" mass="61811">MNKILYISIIAASLILMTGCGDEFLNRENLYEKNLETYYETPKDVDEALIGAYSRLTVDAGINHPMLLANVLSDDCYSGGGTGDAEAWDIDQQKNRAEDRYLHIYQRSYSGIYSLNMLLNNFDKAVYEDAVLQKQHKGEAQFLRAYYYFRLAQLFGEVPLNLGTELAYLGKASHEELYQQIASDLKGAIENLPDEAWTEGWANENSGRATKWAAEALMARVYLFYTGYYNASDLPGGITKANVVEWIEDCINNSGHGLLDDFRSNWPYAHLFVDEDDNGVDDIPWPGDGHKETVWAIKYTNQGHWAGPGNPGRLAYTNQQVLYNSMRGGVDYPPYGQGWGIGQVSTLLDAAMLGDPRQEMTIIDVTTDPALVGSHEWGAWQFRDETGLYNKKYSAILTATTNDAGQTVYKGMYYNLFGGLEESYQLWNMQDDIIIRFADVLLMHSELTGTADGLTEVRARVGLDEVAYSLDNIKKERRIELALEGVRYYDLLRWGDAKTAIEAANGAPVKLLGLDDVYSVNFDEAKAFLPLPESEINLSRGNLIQNPGWAK</sequence>
<dbReference type="InterPro" id="IPR033985">
    <property type="entry name" value="SusD-like_N"/>
</dbReference>
<evidence type="ECO:0000256" key="3">
    <source>
        <dbReference type="ARBA" id="ARBA00022729"/>
    </source>
</evidence>
<comment type="caution">
    <text evidence="8">The sequence shown here is derived from an EMBL/GenBank/DDBJ whole genome shotgun (WGS) entry which is preliminary data.</text>
</comment>
<dbReference type="InterPro" id="IPR011990">
    <property type="entry name" value="TPR-like_helical_dom_sf"/>
</dbReference>
<dbReference type="EMBL" id="JAGUCN010000011">
    <property type="protein sequence ID" value="MBS2211954.1"/>
    <property type="molecule type" value="Genomic_DNA"/>
</dbReference>
<proteinExistence type="inferred from homology"/>
<dbReference type="InterPro" id="IPR012944">
    <property type="entry name" value="SusD_RagB_dom"/>
</dbReference>
<dbReference type="Gene3D" id="1.25.40.390">
    <property type="match status" value="1"/>
</dbReference>
<evidence type="ECO:0000259" key="7">
    <source>
        <dbReference type="Pfam" id="PF14322"/>
    </source>
</evidence>
<evidence type="ECO:0000259" key="6">
    <source>
        <dbReference type="Pfam" id="PF07980"/>
    </source>
</evidence>